<evidence type="ECO:0000313" key="2">
    <source>
        <dbReference type="EMBL" id="MCL1630062.1"/>
    </source>
</evidence>
<name>A0ABT0M5C3_9RHOB</name>
<organism evidence="2 3">
    <name type="scientific">Roseinatronobacter domitianus</name>
    <dbReference type="NCBI Taxonomy" id="2940293"/>
    <lineage>
        <taxon>Bacteria</taxon>
        <taxon>Pseudomonadati</taxon>
        <taxon>Pseudomonadota</taxon>
        <taxon>Alphaproteobacteria</taxon>
        <taxon>Rhodobacterales</taxon>
        <taxon>Paracoccaceae</taxon>
        <taxon>Roseinatronobacter</taxon>
    </lineage>
</organism>
<gene>
    <name evidence="2" type="ORF">M3N55_15105</name>
</gene>
<dbReference type="EMBL" id="JALZWP010000022">
    <property type="protein sequence ID" value="MCL1630062.1"/>
    <property type="molecule type" value="Genomic_DNA"/>
</dbReference>
<sequence length="327" mass="33697">MKKLLVTTSAMAMLAMSGAAFAQDADFTLVDDNANVDSGASLLSQVLSDASAIQINMLNAAENLANLDGSINVLESANVDLLLQELTSTVSFGGGEQLYTWELPDGTVLTGTQTEYETSIATQTVSWTDEGTTFYGTVAEYDAAVAADDEETPSVSSATDVVADLVEVNDAEDTFAGLLKGVSQTVDGTTAIDFFDAATTVDALQTDVKNLTTTVIGALNTGIIGQNDGTGSIAGNILTMANMELESVAQTTGSLAQSANYFEPGNLQLANIATNMATVVDASVNIDQLMANVDTVETTLIGALNTGDIAASVNQNASNLTQALVGQ</sequence>
<protein>
    <recommendedName>
        <fullName evidence="4">Flagellin</fullName>
    </recommendedName>
</protein>
<evidence type="ECO:0008006" key="4">
    <source>
        <dbReference type="Google" id="ProtNLM"/>
    </source>
</evidence>
<keyword evidence="1" id="KW-0732">Signal</keyword>
<keyword evidence="3" id="KW-1185">Reference proteome</keyword>
<feature type="chain" id="PRO_5046349037" description="Flagellin" evidence="1">
    <location>
        <begin position="23"/>
        <end position="327"/>
    </location>
</feature>
<dbReference type="RefSeq" id="WP_249060659.1">
    <property type="nucleotide sequence ID" value="NZ_JALZWP010000022.1"/>
</dbReference>
<dbReference type="Proteomes" id="UP001202550">
    <property type="component" value="Unassembled WGS sequence"/>
</dbReference>
<comment type="caution">
    <text evidence="2">The sequence shown here is derived from an EMBL/GenBank/DDBJ whole genome shotgun (WGS) entry which is preliminary data.</text>
</comment>
<reference evidence="2 3" key="1">
    <citation type="submission" date="2022-05" db="EMBL/GenBank/DDBJ databases">
        <title>Seasonal and diel survey of microbial diversity of the Tyrrhenian coast.</title>
        <authorList>
            <person name="Gattoni G."/>
            <person name="Corral P."/>
        </authorList>
    </citation>
    <scope>NUCLEOTIDE SEQUENCE [LARGE SCALE GENOMIC DNA]</scope>
    <source>
        <strain evidence="2 3">V10</strain>
    </source>
</reference>
<accession>A0ABT0M5C3</accession>
<proteinExistence type="predicted"/>
<feature type="signal peptide" evidence="1">
    <location>
        <begin position="1"/>
        <end position="22"/>
    </location>
</feature>
<evidence type="ECO:0000256" key="1">
    <source>
        <dbReference type="SAM" id="SignalP"/>
    </source>
</evidence>
<evidence type="ECO:0000313" key="3">
    <source>
        <dbReference type="Proteomes" id="UP001202550"/>
    </source>
</evidence>